<evidence type="ECO:0000313" key="8">
    <source>
        <dbReference type="EMBL" id="MFD1540409.1"/>
    </source>
</evidence>
<feature type="transmembrane region" description="Helical" evidence="6">
    <location>
        <begin position="235"/>
        <end position="256"/>
    </location>
</feature>
<dbReference type="Proteomes" id="UP001597097">
    <property type="component" value="Unassembled WGS sequence"/>
</dbReference>
<keyword evidence="6" id="KW-0813">Transport</keyword>
<dbReference type="RefSeq" id="WP_219526854.1">
    <property type="nucleotide sequence ID" value="NZ_JAHKRM010000001.1"/>
</dbReference>
<keyword evidence="6" id="KW-1003">Cell membrane</keyword>
<keyword evidence="4 6" id="KW-0472">Membrane</keyword>
<evidence type="ECO:0000256" key="6">
    <source>
        <dbReference type="RuleBase" id="RU361157"/>
    </source>
</evidence>
<protein>
    <recommendedName>
        <fullName evidence="6">Transport permease protein</fullName>
    </recommendedName>
</protein>
<keyword evidence="3 6" id="KW-1133">Transmembrane helix</keyword>
<dbReference type="InterPro" id="IPR000412">
    <property type="entry name" value="ABC_2_transport"/>
</dbReference>
<dbReference type="PANTHER" id="PTHR43229:SF6">
    <property type="entry name" value="ABC-TYPE MULTIDRUG TRANSPORT SYSTEM, PERMEASE COMPONENT"/>
    <property type="match status" value="1"/>
</dbReference>
<evidence type="ECO:0000256" key="5">
    <source>
        <dbReference type="ARBA" id="ARBA00023251"/>
    </source>
</evidence>
<proteinExistence type="inferred from homology"/>
<dbReference type="PIRSF" id="PIRSF006648">
    <property type="entry name" value="DrrB"/>
    <property type="match status" value="1"/>
</dbReference>
<comment type="similarity">
    <text evidence="6">Belongs to the ABC-2 integral membrane protein family.</text>
</comment>
<sequence length="265" mass="27944">MSVAWATLRRSWLVTRRAYPWSYFIGTLLLGVFTIGLAYLGLRAVAGGEISAEFRGKAGTGDYLGYIAVGAAAYMFVVHGILWTGKAMIQEQREGTMGALIVAPARRLPYLLGFSAFAFTAVAVEVAVLFGFAALFGVRPAPTGAVDAVLAVAGLVLAVFGMSAVLSNVMIVAGEAHITQNSVFHAIALLSGFAFPRDYLPEAVRWLGEAVPVTAAMDVIRGVFTGGTGLDPGRLAVAVALGLAYTAAGFLAMPWAERRAMERSY</sequence>
<dbReference type="InterPro" id="IPR013525">
    <property type="entry name" value="ABC2_TM"/>
</dbReference>
<evidence type="ECO:0000313" key="9">
    <source>
        <dbReference type="Proteomes" id="UP001597097"/>
    </source>
</evidence>
<dbReference type="EMBL" id="JBHUCM010000019">
    <property type="protein sequence ID" value="MFD1540409.1"/>
    <property type="molecule type" value="Genomic_DNA"/>
</dbReference>
<feature type="domain" description="ABC transmembrane type-2" evidence="7">
    <location>
        <begin position="22"/>
        <end position="260"/>
    </location>
</feature>
<organism evidence="8 9">
    <name type="scientific">Nonomuraea guangzhouensis</name>
    <dbReference type="NCBI Taxonomy" id="1291555"/>
    <lineage>
        <taxon>Bacteria</taxon>
        <taxon>Bacillati</taxon>
        <taxon>Actinomycetota</taxon>
        <taxon>Actinomycetes</taxon>
        <taxon>Streptosporangiales</taxon>
        <taxon>Streptosporangiaceae</taxon>
        <taxon>Nonomuraea</taxon>
    </lineage>
</organism>
<feature type="transmembrane region" description="Helical" evidence="6">
    <location>
        <begin position="183"/>
        <end position="200"/>
    </location>
</feature>
<dbReference type="Pfam" id="PF01061">
    <property type="entry name" value="ABC2_membrane"/>
    <property type="match status" value="1"/>
</dbReference>
<gene>
    <name evidence="8" type="ORF">ACFSJ0_25365</name>
</gene>
<comment type="subcellular location">
    <subcellularLocation>
        <location evidence="6">Cell membrane</location>
        <topology evidence="6">Multi-pass membrane protein</topology>
    </subcellularLocation>
    <subcellularLocation>
        <location evidence="1">Membrane</location>
        <topology evidence="1">Multi-pass membrane protein</topology>
    </subcellularLocation>
</comment>
<feature type="transmembrane region" description="Helical" evidence="6">
    <location>
        <begin position="21"/>
        <end position="43"/>
    </location>
</feature>
<dbReference type="InterPro" id="IPR051784">
    <property type="entry name" value="Nod_factor_ABC_transporter"/>
</dbReference>
<evidence type="ECO:0000256" key="1">
    <source>
        <dbReference type="ARBA" id="ARBA00004141"/>
    </source>
</evidence>
<dbReference type="InterPro" id="IPR047817">
    <property type="entry name" value="ABC2_TM_bact-type"/>
</dbReference>
<dbReference type="PROSITE" id="PS51012">
    <property type="entry name" value="ABC_TM2"/>
    <property type="match status" value="1"/>
</dbReference>
<reference evidence="9" key="1">
    <citation type="journal article" date="2019" name="Int. J. Syst. Evol. Microbiol.">
        <title>The Global Catalogue of Microorganisms (GCM) 10K type strain sequencing project: providing services to taxonomists for standard genome sequencing and annotation.</title>
        <authorList>
            <consortium name="The Broad Institute Genomics Platform"/>
            <consortium name="The Broad Institute Genome Sequencing Center for Infectious Disease"/>
            <person name="Wu L."/>
            <person name="Ma J."/>
        </authorList>
    </citation>
    <scope>NUCLEOTIDE SEQUENCE [LARGE SCALE GENOMIC DNA]</scope>
    <source>
        <strain evidence="9">CGMCC 1.15399</strain>
    </source>
</reference>
<keyword evidence="9" id="KW-1185">Reference proteome</keyword>
<keyword evidence="2 6" id="KW-0812">Transmembrane</keyword>
<dbReference type="PANTHER" id="PTHR43229">
    <property type="entry name" value="NODULATION PROTEIN J"/>
    <property type="match status" value="1"/>
</dbReference>
<keyword evidence="5" id="KW-0046">Antibiotic resistance</keyword>
<evidence type="ECO:0000256" key="2">
    <source>
        <dbReference type="ARBA" id="ARBA00022692"/>
    </source>
</evidence>
<accession>A0ABW4GD64</accession>
<feature type="transmembrane region" description="Helical" evidence="6">
    <location>
        <begin position="110"/>
        <end position="136"/>
    </location>
</feature>
<evidence type="ECO:0000259" key="7">
    <source>
        <dbReference type="PROSITE" id="PS51012"/>
    </source>
</evidence>
<comment type="caution">
    <text evidence="8">The sequence shown here is derived from an EMBL/GenBank/DDBJ whole genome shotgun (WGS) entry which is preliminary data.</text>
</comment>
<feature type="transmembrane region" description="Helical" evidence="6">
    <location>
        <begin position="148"/>
        <end position="171"/>
    </location>
</feature>
<evidence type="ECO:0000256" key="3">
    <source>
        <dbReference type="ARBA" id="ARBA00022989"/>
    </source>
</evidence>
<evidence type="ECO:0000256" key="4">
    <source>
        <dbReference type="ARBA" id="ARBA00023136"/>
    </source>
</evidence>
<name>A0ABW4GD64_9ACTN</name>
<feature type="transmembrane region" description="Helical" evidence="6">
    <location>
        <begin position="63"/>
        <end position="89"/>
    </location>
</feature>